<proteinExistence type="predicted"/>
<accession>A0A6M8HSS1</accession>
<keyword evidence="2" id="KW-0732">Signal</keyword>
<dbReference type="KEGG" id="lck:HN018_15315"/>
<feature type="signal peptide" evidence="2">
    <location>
        <begin position="1"/>
        <end position="20"/>
    </location>
</feature>
<dbReference type="RefSeq" id="WP_171833245.1">
    <property type="nucleotide sequence ID" value="NZ_CP053708.1"/>
</dbReference>
<keyword evidence="1" id="KW-1133">Transmembrane helix</keyword>
<keyword evidence="4" id="KW-1185">Reference proteome</keyword>
<feature type="transmembrane region" description="Helical" evidence="1">
    <location>
        <begin position="88"/>
        <end position="108"/>
    </location>
</feature>
<dbReference type="Proteomes" id="UP000500767">
    <property type="component" value="Chromosome"/>
</dbReference>
<gene>
    <name evidence="3" type="ORF">HN018_15315</name>
</gene>
<evidence type="ECO:0000313" key="4">
    <source>
        <dbReference type="Proteomes" id="UP000500767"/>
    </source>
</evidence>
<feature type="transmembrane region" description="Helical" evidence="1">
    <location>
        <begin position="172"/>
        <end position="195"/>
    </location>
</feature>
<evidence type="ECO:0000256" key="1">
    <source>
        <dbReference type="SAM" id="Phobius"/>
    </source>
</evidence>
<evidence type="ECO:0008006" key="5">
    <source>
        <dbReference type="Google" id="ProtNLM"/>
    </source>
</evidence>
<reference evidence="3 4" key="1">
    <citation type="journal article" date="2014" name="World J. Microbiol. Biotechnol.">
        <title>Biodiversity and physiological characteristics of Antarctic and Arctic lichens-associated bacteria.</title>
        <authorList>
            <person name="Lee Y.M."/>
            <person name="Kim E.H."/>
            <person name="Lee H.K."/>
            <person name="Hong S.G."/>
        </authorList>
    </citation>
    <scope>NUCLEOTIDE SEQUENCE [LARGE SCALE GENOMIC DNA]</scope>
    <source>
        <strain evidence="3 4">PAMC 26569</strain>
    </source>
</reference>
<sequence>MIASRRFAGATCLVAAPASAHLAMAFGYAQLAVEALALLQLAGLFFLFTAWSGSTQAPFERWVRTRLWMLPAILLWLAVAQAPPRLVLLLDAALFHAVIQASLLLLFARSMRPDHEPLATEMARRIHGSLRPDIVAYTWCVTLAWCLFFAAELCLSVGLLGAGLTGWLPIRWWWVVVPDSCLPATIVIFVVEYIIRRWLITDFEHVGFRVAISVFRSRAGVS</sequence>
<evidence type="ECO:0000256" key="2">
    <source>
        <dbReference type="SAM" id="SignalP"/>
    </source>
</evidence>
<dbReference type="AlphaFoldDB" id="A0A6M8HSS1"/>
<feature type="chain" id="PRO_5027105907" description="MFS transporter" evidence="2">
    <location>
        <begin position="21"/>
        <end position="222"/>
    </location>
</feature>
<dbReference type="EMBL" id="CP053708">
    <property type="protein sequence ID" value="QKE91231.1"/>
    <property type="molecule type" value="Genomic_DNA"/>
</dbReference>
<keyword evidence="1" id="KW-0812">Transmembrane</keyword>
<feature type="transmembrane region" description="Helical" evidence="1">
    <location>
        <begin position="65"/>
        <end position="82"/>
    </location>
</feature>
<feature type="transmembrane region" description="Helical" evidence="1">
    <location>
        <begin position="134"/>
        <end position="160"/>
    </location>
</feature>
<evidence type="ECO:0000313" key="3">
    <source>
        <dbReference type="EMBL" id="QKE91231.1"/>
    </source>
</evidence>
<feature type="transmembrane region" description="Helical" evidence="1">
    <location>
        <begin position="35"/>
        <end position="53"/>
    </location>
</feature>
<keyword evidence="1" id="KW-0472">Membrane</keyword>
<protein>
    <recommendedName>
        <fullName evidence="5">MFS transporter</fullName>
    </recommendedName>
</protein>
<organism evidence="3 4">
    <name type="scientific">Lichenicola cladoniae</name>
    <dbReference type="NCBI Taxonomy" id="1484109"/>
    <lineage>
        <taxon>Bacteria</taxon>
        <taxon>Pseudomonadati</taxon>
        <taxon>Pseudomonadota</taxon>
        <taxon>Alphaproteobacteria</taxon>
        <taxon>Acetobacterales</taxon>
        <taxon>Acetobacteraceae</taxon>
        <taxon>Lichenicola</taxon>
    </lineage>
</organism>
<name>A0A6M8HSS1_9PROT</name>